<dbReference type="Pfam" id="PF14567">
    <property type="entry name" value="SUKH_5"/>
    <property type="match status" value="1"/>
</dbReference>
<evidence type="ECO:0000259" key="1">
    <source>
        <dbReference type="SMART" id="SM00860"/>
    </source>
</evidence>
<dbReference type="InterPro" id="IPR037883">
    <property type="entry name" value="Knr4/Smi1-like_sf"/>
</dbReference>
<dbReference type="RefSeq" id="WP_091839610.1">
    <property type="nucleotide sequence ID" value="NZ_FPAA01000018.1"/>
</dbReference>
<accession>A0A1I6UM06</accession>
<dbReference type="Gene3D" id="3.40.1580.10">
    <property type="entry name" value="SMI1/KNR4-like"/>
    <property type="match status" value="1"/>
</dbReference>
<reference evidence="3" key="1">
    <citation type="submission" date="2016-10" db="EMBL/GenBank/DDBJ databases">
        <authorList>
            <person name="Varghese N."/>
            <person name="Submissions S."/>
        </authorList>
    </citation>
    <scope>NUCLEOTIDE SEQUENCE [LARGE SCALE GENOMIC DNA]</scope>
    <source>
        <strain evidence="3">DSM 45789</strain>
    </source>
</reference>
<evidence type="ECO:0000313" key="3">
    <source>
        <dbReference type="Proteomes" id="UP000198660"/>
    </source>
</evidence>
<name>A0A1I6UM06_9BACL</name>
<evidence type="ECO:0000313" key="2">
    <source>
        <dbReference type="EMBL" id="SFT02472.1"/>
    </source>
</evidence>
<protein>
    <submittedName>
        <fullName evidence="2">SMI1-KNR4 cell-wall</fullName>
    </submittedName>
</protein>
<proteinExistence type="predicted"/>
<dbReference type="Proteomes" id="UP000198660">
    <property type="component" value="Unassembled WGS sequence"/>
</dbReference>
<keyword evidence="3" id="KW-1185">Reference proteome</keyword>
<organism evidence="2 3">
    <name type="scientific">Marininema halotolerans</name>
    <dbReference type="NCBI Taxonomy" id="1155944"/>
    <lineage>
        <taxon>Bacteria</taxon>
        <taxon>Bacillati</taxon>
        <taxon>Bacillota</taxon>
        <taxon>Bacilli</taxon>
        <taxon>Bacillales</taxon>
        <taxon>Thermoactinomycetaceae</taxon>
        <taxon>Marininema</taxon>
    </lineage>
</organism>
<dbReference type="AlphaFoldDB" id="A0A1I6UM06"/>
<dbReference type="SMART" id="SM00860">
    <property type="entry name" value="SMI1_KNR4"/>
    <property type="match status" value="1"/>
</dbReference>
<gene>
    <name evidence="2" type="ORF">SAMN05444972_11818</name>
</gene>
<dbReference type="EMBL" id="FPAA01000018">
    <property type="protein sequence ID" value="SFT02472.1"/>
    <property type="molecule type" value="Genomic_DNA"/>
</dbReference>
<dbReference type="SUPFAM" id="SSF160631">
    <property type="entry name" value="SMI1/KNR4-like"/>
    <property type="match status" value="1"/>
</dbReference>
<feature type="domain" description="Knr4/Smi1-like" evidence="1">
    <location>
        <begin position="22"/>
        <end position="137"/>
    </location>
</feature>
<dbReference type="InterPro" id="IPR018958">
    <property type="entry name" value="Knr4/Smi1-like_dom"/>
</dbReference>
<dbReference type="OrthoDB" id="5880263at2"/>
<sequence length="148" mass="16948">MQKEIRKLLCGFDEDDVFFGGGASTEQIIECEKKLNVQFPDSYKWFIREYGFGGACETEINGVNINSGSLKVVEETEYYREFGLPKSMVVINSSIGPYILCLDTSKMEKGECPVVAWDQIEGEGLPEYKNFYEYYIEDLKRIIEDEGT</sequence>